<dbReference type="Pfam" id="PF17179">
    <property type="entry name" value="Fer4_22"/>
    <property type="match status" value="1"/>
</dbReference>
<sequence>MKDVLLKKEHFNGFVESLMSSYKVAAPVRRGEKSFAFNYITEAEDICLNHIPTILPPKKYFLPQHETLLEYDTTNGQDMQAFVEMEPMVIIGVHSCDIAGIQCLNHVFMDRPKDYHYQARHDKILLIGYECLRKCDQYASCGLMQTHMPTGGYDLFMTDIGDYYYFSINTFAGKGMIGLFDGFSLADAEAEKILKKIRSDKKKLFKNETDVSLAEIPSIFEWGFDSHVWDRTAEKCLSCGNCTNVCPTCYCFDVKDEPELNLSKGRRVRVWDSCQNETFAIIAGGENFRAKRAQRTRHRFFRKFKYPVQRYGKFFCTGCGRCSRQCMASINLKETISNLKKSWGEI</sequence>
<comment type="caution">
    <text evidence="5">The sequence shown here is derived from an EMBL/GenBank/DDBJ whole genome shotgun (WGS) entry which is preliminary data.</text>
</comment>
<dbReference type="GO" id="GO:0046872">
    <property type="term" value="F:metal ion binding"/>
    <property type="evidence" value="ECO:0007669"/>
    <property type="project" value="UniProtKB-KW"/>
</dbReference>
<keyword evidence="6" id="KW-1185">Reference proteome</keyword>
<dbReference type="Proteomes" id="UP000294614">
    <property type="component" value="Unassembled WGS sequence"/>
</dbReference>
<evidence type="ECO:0000313" key="6">
    <source>
        <dbReference type="Proteomes" id="UP000294614"/>
    </source>
</evidence>
<dbReference type="AlphaFoldDB" id="A0A4R1K5G8"/>
<dbReference type="PANTHER" id="PTHR40447:SF1">
    <property type="entry name" value="ANAEROBIC SULFITE REDUCTASE SUBUNIT A"/>
    <property type="match status" value="1"/>
</dbReference>
<gene>
    <name evidence="5" type="ORF">C8D98_2369</name>
</gene>
<evidence type="ECO:0000256" key="2">
    <source>
        <dbReference type="ARBA" id="ARBA00023004"/>
    </source>
</evidence>
<evidence type="ECO:0000256" key="3">
    <source>
        <dbReference type="ARBA" id="ARBA00023014"/>
    </source>
</evidence>
<keyword evidence="1" id="KW-0479">Metal-binding</keyword>
<dbReference type="Gene3D" id="1.10.1060.10">
    <property type="entry name" value="Alpha-helical ferredoxin"/>
    <property type="match status" value="1"/>
</dbReference>
<keyword evidence="3" id="KW-0411">Iron-sulfur</keyword>
<dbReference type="RefSeq" id="WP_132874345.1">
    <property type="nucleotide sequence ID" value="NZ_SMGG01000006.1"/>
</dbReference>
<evidence type="ECO:0000313" key="5">
    <source>
        <dbReference type="EMBL" id="TCK59435.1"/>
    </source>
</evidence>
<dbReference type="SUPFAM" id="SSF46548">
    <property type="entry name" value="alpha-helical ferredoxin"/>
    <property type="match status" value="1"/>
</dbReference>
<dbReference type="GO" id="GO:0051536">
    <property type="term" value="F:iron-sulfur cluster binding"/>
    <property type="evidence" value="ECO:0007669"/>
    <property type="project" value="UniProtKB-KW"/>
</dbReference>
<feature type="domain" description="4Fe-4S ferredoxin-type" evidence="4">
    <location>
        <begin position="225"/>
        <end position="257"/>
    </location>
</feature>
<dbReference type="PROSITE" id="PS51379">
    <property type="entry name" value="4FE4S_FER_2"/>
    <property type="match status" value="2"/>
</dbReference>
<dbReference type="PROSITE" id="PS00198">
    <property type="entry name" value="4FE4S_FER_1"/>
    <property type="match status" value="1"/>
</dbReference>
<dbReference type="OrthoDB" id="9795302at2"/>
<evidence type="ECO:0000259" key="4">
    <source>
        <dbReference type="PROSITE" id="PS51379"/>
    </source>
</evidence>
<keyword evidence="2" id="KW-0408">Iron</keyword>
<dbReference type="InterPro" id="IPR009051">
    <property type="entry name" value="Helical_ferredxn"/>
</dbReference>
<dbReference type="InterPro" id="IPR017900">
    <property type="entry name" value="4Fe4S_Fe_S_CS"/>
</dbReference>
<proteinExistence type="predicted"/>
<dbReference type="EMBL" id="SMGG01000006">
    <property type="protein sequence ID" value="TCK59435.1"/>
    <property type="molecule type" value="Genomic_DNA"/>
</dbReference>
<dbReference type="PANTHER" id="PTHR40447">
    <property type="entry name" value="ANAEROBIC SULFITE REDUCTASE SUBUNIT A"/>
    <property type="match status" value="1"/>
</dbReference>
<reference evidence="5 6" key="1">
    <citation type="submission" date="2019-03" db="EMBL/GenBank/DDBJ databases">
        <title>Genomic Encyclopedia of Type Strains, Phase IV (KMG-IV): sequencing the most valuable type-strain genomes for metagenomic binning, comparative biology and taxonomic classification.</title>
        <authorList>
            <person name="Goeker M."/>
        </authorList>
    </citation>
    <scope>NUCLEOTIDE SEQUENCE [LARGE SCALE GENOMIC DNA]</scope>
    <source>
        <strain evidence="5 6">DSM 24984</strain>
    </source>
</reference>
<dbReference type="InterPro" id="IPR017896">
    <property type="entry name" value="4Fe4S_Fe-S-bd"/>
</dbReference>
<feature type="domain" description="4Fe-4S ferredoxin-type" evidence="4">
    <location>
        <begin position="305"/>
        <end position="335"/>
    </location>
</feature>
<organism evidence="5 6">
    <name type="scientific">Seleniivibrio woodruffii</name>
    <dbReference type="NCBI Taxonomy" id="1078050"/>
    <lineage>
        <taxon>Bacteria</taxon>
        <taxon>Pseudomonadati</taxon>
        <taxon>Deferribacterota</taxon>
        <taxon>Deferribacteres</taxon>
        <taxon>Deferribacterales</taxon>
        <taxon>Geovibrionaceae</taxon>
        <taxon>Seleniivibrio</taxon>
    </lineage>
</organism>
<name>A0A4R1K5G8_9BACT</name>
<evidence type="ECO:0000256" key="1">
    <source>
        <dbReference type="ARBA" id="ARBA00022723"/>
    </source>
</evidence>
<protein>
    <submittedName>
        <fullName evidence="5">4Fe-4S dicluster protein</fullName>
    </submittedName>
</protein>
<accession>A0A4R1K5G8</accession>